<sequence>MTASPPADTGFRVHGSTGVSADLASELPVIESAGAVVWRIHKGELEVQLIHRPRYDDWSWPKGKLDPGETLPTAAAREVAEETGRAVVLGVPLPGLQYLTPEGRVKRVHYWAARRLPAGSSALSARAPVLPVSPDEIDDMRWLPVEKAGDKLTRPADRVPLDALVEEYAKGRLVTEALVIARHGKALARSGWHGNEQGRPLTPTGHAQSVALVPVLAAFGIDAVVTSRWRRCADTISPYAHAAEIEPFESDHLTEAEHERSPSRVAAVVRALLESGTPSVLCTHRPVLPTVLDVLGQHSRRSVASALPTKDPFLSPGEALVTHVSQSSRGPRVVGVERVLPPLH</sequence>
<keyword evidence="6" id="KW-1185">Reference proteome</keyword>
<comment type="caution">
    <text evidence="5">The sequence shown here is derived from an EMBL/GenBank/DDBJ whole genome shotgun (WGS) entry which is preliminary data.</text>
</comment>
<dbReference type="AlphaFoldDB" id="A0A2A9EAB7"/>
<dbReference type="PANTHER" id="PTHR21340:SF0">
    <property type="entry name" value="BIS(5'-NUCLEOSYL)-TETRAPHOSPHATASE [ASYMMETRICAL]"/>
    <property type="match status" value="1"/>
</dbReference>
<evidence type="ECO:0000256" key="3">
    <source>
        <dbReference type="RuleBase" id="RU003476"/>
    </source>
</evidence>
<dbReference type="SUPFAM" id="SSF55811">
    <property type="entry name" value="Nudix"/>
    <property type="match status" value="1"/>
</dbReference>
<dbReference type="PANTHER" id="PTHR21340">
    <property type="entry name" value="DIADENOSINE 5,5-P1,P4-TETRAPHOSPHATE PYROPHOSPHOHYDROLASE MUTT"/>
    <property type="match status" value="1"/>
</dbReference>
<evidence type="ECO:0000313" key="5">
    <source>
        <dbReference type="EMBL" id="PFG35139.1"/>
    </source>
</evidence>
<dbReference type="InterPro" id="IPR020476">
    <property type="entry name" value="Nudix_hydrolase"/>
</dbReference>
<dbReference type="SUPFAM" id="SSF53254">
    <property type="entry name" value="Phosphoglycerate mutase-like"/>
    <property type="match status" value="1"/>
</dbReference>
<dbReference type="GO" id="GO:0006754">
    <property type="term" value="P:ATP biosynthetic process"/>
    <property type="evidence" value="ECO:0007669"/>
    <property type="project" value="TreeGrafter"/>
</dbReference>
<protein>
    <submittedName>
        <fullName evidence="5">8-oxo-dGTP diphosphatase</fullName>
    </submittedName>
</protein>
<dbReference type="InterPro" id="IPR029033">
    <property type="entry name" value="His_PPase_superfam"/>
</dbReference>
<comment type="similarity">
    <text evidence="1 3">Belongs to the Nudix hydrolase family.</text>
</comment>
<dbReference type="InterPro" id="IPR015797">
    <property type="entry name" value="NUDIX_hydrolase-like_dom_sf"/>
</dbReference>
<name>A0A2A9EAB7_9MICO</name>
<dbReference type="InterPro" id="IPR013078">
    <property type="entry name" value="His_Pase_superF_clade-1"/>
</dbReference>
<dbReference type="PROSITE" id="PS00893">
    <property type="entry name" value="NUDIX_BOX"/>
    <property type="match status" value="1"/>
</dbReference>
<evidence type="ECO:0000313" key="6">
    <source>
        <dbReference type="Proteomes" id="UP000225548"/>
    </source>
</evidence>
<accession>A0A2A9EAB7</accession>
<dbReference type="InterPro" id="IPR051325">
    <property type="entry name" value="Nudix_hydrolase_domain"/>
</dbReference>
<dbReference type="EMBL" id="PDJG01000001">
    <property type="protein sequence ID" value="PFG35139.1"/>
    <property type="molecule type" value="Genomic_DNA"/>
</dbReference>
<reference evidence="5 6" key="1">
    <citation type="submission" date="2017-10" db="EMBL/GenBank/DDBJ databases">
        <title>Sequencing the genomes of 1000 actinobacteria strains.</title>
        <authorList>
            <person name="Klenk H.-P."/>
        </authorList>
    </citation>
    <scope>NUCLEOTIDE SEQUENCE [LARGE SCALE GENOMIC DNA]</scope>
    <source>
        <strain evidence="5 6">DSM 18966</strain>
    </source>
</reference>
<dbReference type="GO" id="GO:0004081">
    <property type="term" value="F:bis(5'-nucleosyl)-tetraphosphatase (asymmetrical) activity"/>
    <property type="evidence" value="ECO:0007669"/>
    <property type="project" value="TreeGrafter"/>
</dbReference>
<dbReference type="GO" id="GO:0006167">
    <property type="term" value="P:AMP biosynthetic process"/>
    <property type="evidence" value="ECO:0007669"/>
    <property type="project" value="TreeGrafter"/>
</dbReference>
<dbReference type="Gene3D" id="3.90.79.10">
    <property type="entry name" value="Nucleoside Triphosphate Pyrophosphohydrolase"/>
    <property type="match status" value="1"/>
</dbReference>
<keyword evidence="2 3" id="KW-0378">Hydrolase</keyword>
<organism evidence="5 6">
    <name type="scientific">Sanguibacter antarcticus</name>
    <dbReference type="NCBI Taxonomy" id="372484"/>
    <lineage>
        <taxon>Bacteria</taxon>
        <taxon>Bacillati</taxon>
        <taxon>Actinomycetota</taxon>
        <taxon>Actinomycetes</taxon>
        <taxon>Micrococcales</taxon>
        <taxon>Sanguibacteraceae</taxon>
        <taxon>Sanguibacter</taxon>
    </lineage>
</organism>
<dbReference type="InterPro" id="IPR000086">
    <property type="entry name" value="NUDIX_hydrolase_dom"/>
</dbReference>
<feature type="domain" description="Nudix hydrolase" evidence="4">
    <location>
        <begin position="28"/>
        <end position="166"/>
    </location>
</feature>
<dbReference type="Pfam" id="PF00300">
    <property type="entry name" value="His_Phos_1"/>
    <property type="match status" value="1"/>
</dbReference>
<dbReference type="Proteomes" id="UP000225548">
    <property type="component" value="Unassembled WGS sequence"/>
</dbReference>
<evidence type="ECO:0000256" key="2">
    <source>
        <dbReference type="ARBA" id="ARBA00022801"/>
    </source>
</evidence>
<gene>
    <name evidence="5" type="ORF">ATL42_3077</name>
</gene>
<proteinExistence type="inferred from homology"/>
<evidence type="ECO:0000259" key="4">
    <source>
        <dbReference type="PROSITE" id="PS51462"/>
    </source>
</evidence>
<evidence type="ECO:0000256" key="1">
    <source>
        <dbReference type="ARBA" id="ARBA00005582"/>
    </source>
</evidence>
<dbReference type="PROSITE" id="PS51462">
    <property type="entry name" value="NUDIX"/>
    <property type="match status" value="1"/>
</dbReference>
<dbReference type="PRINTS" id="PR00502">
    <property type="entry name" value="NUDIXFAMILY"/>
</dbReference>
<dbReference type="InterPro" id="IPR020084">
    <property type="entry name" value="NUDIX_hydrolase_CS"/>
</dbReference>
<dbReference type="CDD" id="cd03673">
    <property type="entry name" value="NUDIX_Ap6A_hydrolase"/>
    <property type="match status" value="1"/>
</dbReference>
<dbReference type="SMART" id="SM00855">
    <property type="entry name" value="PGAM"/>
    <property type="match status" value="1"/>
</dbReference>
<dbReference type="Pfam" id="PF00293">
    <property type="entry name" value="NUDIX"/>
    <property type="match status" value="1"/>
</dbReference>
<dbReference type="Gene3D" id="3.40.50.1240">
    <property type="entry name" value="Phosphoglycerate mutase-like"/>
    <property type="match status" value="1"/>
</dbReference>
<dbReference type="RefSeq" id="WP_342748139.1">
    <property type="nucleotide sequence ID" value="NZ_PDJG01000001.1"/>
</dbReference>